<evidence type="ECO:0000256" key="1">
    <source>
        <dbReference type="SAM" id="MobiDB-lite"/>
    </source>
</evidence>
<dbReference type="AlphaFoldDB" id="A0A1F6GND5"/>
<feature type="region of interest" description="Disordered" evidence="1">
    <location>
        <begin position="269"/>
        <end position="319"/>
    </location>
</feature>
<sequence>MANYYPSLNGEALKTQQALNQALERGTSLMVGLNQQWGKKEFLVGLEQSLGKLKEFGGLYQAGVSGWNEHFAAKSKLEEKLAQTAKTQAQQSHQNKMSYLEAEGAKMHQIADQMSQKFQAGAEGLSKLAGNLSKAGSSFAQALLQNKNTAYQMQNFGTQVGAQAGMAFGPMGVVTGAVLGGALAKQGVSVLSGGKSGPSALEQESNRLAQVFMDLKTSAVEFDKSFKVSGMGTKEKADRYLELSQEGARIAAGQADLKAQREATLAERNQKLNKINKEGKGSSSDRDDQRAKVKADAKAKVDRIDQQSNDQAAKKAQNEADLLPLEQDIKLYARQMEQQYKGSREKERQFFIGQKQLDYGASDYKGLLEKIDQAAAGPAPTDLGERAVYMERQAELENQRIEYLQRFVEANKALVGQYESLGKQIQAKTLGLDRKDWGSGQYLSYLKELEGRKNSLNPNSGQYDKEVLSIQQEQFSVLSEIERTQKEEVAQNDRLLASLEESKKSLEEKLFSMFTGNLSPEKAFGAKTDQYRQLLATAQTAAPDQKNGAINAYLANFDGYLKEAKSLYKSGDGYGQIYRQLTQDLQSLLSGVGSQMNGIGSQLAAQLDINGLYKQLNNSVQSDQNRIQANLNGFLQTQSTGFSLDELAKWGVPQKAEGGVVTGPRSGFLSLLHGTEAVIPLKGGAVPVAVNLPQGAGSPVLERLLAELIDVVRAKGDSPVLVLDTQGLRQTLVTQVSEDARMGRIQMGA</sequence>
<accession>A0A1F6GND5</accession>
<gene>
    <name evidence="2" type="ORF">A2557_09000</name>
</gene>
<proteinExistence type="predicted"/>
<reference evidence="2 3" key="1">
    <citation type="journal article" date="2016" name="Nat. Commun.">
        <title>Thousands of microbial genomes shed light on interconnected biogeochemical processes in an aquifer system.</title>
        <authorList>
            <person name="Anantharaman K."/>
            <person name="Brown C.T."/>
            <person name="Hug L.A."/>
            <person name="Sharon I."/>
            <person name="Castelle C.J."/>
            <person name="Probst A.J."/>
            <person name="Thomas B.C."/>
            <person name="Singh A."/>
            <person name="Wilkins M.J."/>
            <person name="Karaoz U."/>
            <person name="Brodie E.L."/>
            <person name="Williams K.H."/>
            <person name="Hubbard S.S."/>
            <person name="Banfield J.F."/>
        </authorList>
    </citation>
    <scope>NUCLEOTIDE SEQUENCE [LARGE SCALE GENOMIC DNA]</scope>
</reference>
<dbReference type="EMBL" id="MFNF01000056">
    <property type="protein sequence ID" value="OGG99645.1"/>
    <property type="molecule type" value="Genomic_DNA"/>
</dbReference>
<feature type="compositionally biased region" description="Basic and acidic residues" evidence="1">
    <location>
        <begin position="269"/>
        <end position="305"/>
    </location>
</feature>
<name>A0A1F6GND5_9PROT</name>
<comment type="caution">
    <text evidence="2">The sequence shown here is derived from an EMBL/GenBank/DDBJ whole genome shotgun (WGS) entry which is preliminary data.</text>
</comment>
<evidence type="ECO:0000313" key="2">
    <source>
        <dbReference type="EMBL" id="OGG99645.1"/>
    </source>
</evidence>
<dbReference type="Proteomes" id="UP000177583">
    <property type="component" value="Unassembled WGS sequence"/>
</dbReference>
<organism evidence="2 3">
    <name type="scientific">Candidatus Lambdaproteobacteria bacterium RIFOXYD2_FULL_56_26</name>
    <dbReference type="NCBI Taxonomy" id="1817773"/>
    <lineage>
        <taxon>Bacteria</taxon>
        <taxon>Pseudomonadati</taxon>
        <taxon>Pseudomonadota</taxon>
        <taxon>Candidatus Lambdaproteobacteria</taxon>
    </lineage>
</organism>
<evidence type="ECO:0000313" key="3">
    <source>
        <dbReference type="Proteomes" id="UP000177583"/>
    </source>
</evidence>
<protein>
    <submittedName>
        <fullName evidence="2">Uncharacterized protein</fullName>
    </submittedName>
</protein>